<feature type="non-terminal residue" evidence="2">
    <location>
        <position position="411"/>
    </location>
</feature>
<feature type="region of interest" description="Disordered" evidence="1">
    <location>
        <begin position="350"/>
        <end position="411"/>
    </location>
</feature>
<protein>
    <submittedName>
        <fullName evidence="2">Rod shape-determining protein RodA</fullName>
    </submittedName>
</protein>
<organism evidence="2">
    <name type="scientific">uncultured Gemmatimonadota bacterium</name>
    <dbReference type="NCBI Taxonomy" id="203437"/>
    <lineage>
        <taxon>Bacteria</taxon>
        <taxon>Pseudomonadati</taxon>
        <taxon>Gemmatimonadota</taxon>
        <taxon>environmental samples</taxon>
    </lineage>
</organism>
<feature type="non-terminal residue" evidence="2">
    <location>
        <position position="1"/>
    </location>
</feature>
<feature type="compositionally biased region" description="Basic and acidic residues" evidence="1">
    <location>
        <begin position="266"/>
        <end position="279"/>
    </location>
</feature>
<name>A0A6J4LGC4_9BACT</name>
<sequence>EALSCRAPGRPGPLLAGGGAVSVRHRHDLQRGDGGRTRHPRRGHVEAATDVVQPGHAHPVHDPEGADRVAGVGRAAGVRVRAGAADGGAGVRQRRHHRREHQELDPHRARGPSAVGDGQDRHGAHAGARAGRMARAAEDAVAAVEAHRRGGPAHGAGDAAAGPGLGAGLRGDPGVVAVLGGHPAGHHLLPGEPAAQPVPFHQRMGVGRVHRPAAGHALLPQRVPVGEGFHLRGERGGGRGGAAAVERAEALSEEPLPGVHRPQHRPAGERLQPHPEPGGHRQRRVVRQGIPGGAAEAAGLPSRAAHRLHLFRHRRGAGLRRRDGGADHLRPDLLAADPHRRALARSLRLAGAHRPAGKLVHPRADQRGDDGGRNARHRHSAALHQLRRLVPPGEPAGHGHHPTNRRRKGAL</sequence>
<dbReference type="EMBL" id="CADCTV010000458">
    <property type="protein sequence ID" value="CAA9331777.1"/>
    <property type="molecule type" value="Genomic_DNA"/>
</dbReference>
<proteinExistence type="predicted"/>
<feature type="compositionally biased region" description="Basic residues" evidence="1">
    <location>
        <begin position="374"/>
        <end position="387"/>
    </location>
</feature>
<reference evidence="2" key="1">
    <citation type="submission" date="2020-02" db="EMBL/GenBank/DDBJ databases">
        <authorList>
            <person name="Meier V. D."/>
        </authorList>
    </citation>
    <scope>NUCLEOTIDE SEQUENCE</scope>
    <source>
        <strain evidence="2">AVDCRST_MAG89</strain>
    </source>
</reference>
<feature type="compositionally biased region" description="Basic residues" evidence="1">
    <location>
        <begin position="398"/>
        <end position="411"/>
    </location>
</feature>
<feature type="region of interest" description="Disordered" evidence="1">
    <location>
        <begin position="81"/>
        <end position="135"/>
    </location>
</feature>
<accession>A0A6J4LGC4</accession>
<evidence type="ECO:0000313" key="2">
    <source>
        <dbReference type="EMBL" id="CAA9331777.1"/>
    </source>
</evidence>
<feature type="region of interest" description="Disordered" evidence="1">
    <location>
        <begin position="251"/>
        <end position="283"/>
    </location>
</feature>
<feature type="compositionally biased region" description="Low complexity" evidence="1">
    <location>
        <begin position="125"/>
        <end position="135"/>
    </location>
</feature>
<gene>
    <name evidence="2" type="ORF">AVDCRST_MAG89-2166</name>
</gene>
<feature type="compositionally biased region" description="Basic and acidic residues" evidence="1">
    <location>
        <begin position="362"/>
        <end position="373"/>
    </location>
</feature>
<evidence type="ECO:0000256" key="1">
    <source>
        <dbReference type="SAM" id="MobiDB-lite"/>
    </source>
</evidence>
<dbReference type="AlphaFoldDB" id="A0A6J4LGC4"/>